<keyword evidence="1" id="KW-0812">Transmembrane</keyword>
<accession>Q5KHI7</accession>
<feature type="transmembrane region" description="Helical" evidence="1">
    <location>
        <begin position="20"/>
        <end position="43"/>
    </location>
</feature>
<dbReference type="PaxDb" id="214684-Q5KHI7"/>
<dbReference type="InParanoid" id="Q5KHI7"/>
<name>Q5KHI7_CRYD1</name>
<evidence type="ECO:0000256" key="1">
    <source>
        <dbReference type="SAM" id="Phobius"/>
    </source>
</evidence>
<gene>
    <name evidence="2" type="ordered locus">CND06350</name>
</gene>
<dbReference type="VEuPathDB" id="FungiDB:CND06350"/>
<sequence>MSTSGEKTLPAMLVMSTKHLVCLLALDLFFFLFSFSFFLAWHLARPKPLKSVALVISLVSSVWSFLRWQEVFSDLS</sequence>
<protein>
    <submittedName>
        <fullName evidence="2">Expressed protein</fullName>
    </submittedName>
</protein>
<dbReference type="Proteomes" id="UP000002149">
    <property type="component" value="Chromosome 4"/>
</dbReference>
<evidence type="ECO:0000313" key="2">
    <source>
        <dbReference type="EMBL" id="AAW43245.1"/>
    </source>
</evidence>
<keyword evidence="3" id="KW-1185">Reference proteome</keyword>
<accession>Q55UU9</accession>
<dbReference type="GeneID" id="3257257"/>
<keyword evidence="1" id="KW-0472">Membrane</keyword>
<organism evidence="2 3">
    <name type="scientific">Cryptococcus deneoformans (strain JEC21 / ATCC MYA-565)</name>
    <name type="common">Cryptococcus neoformans var. neoformans serotype D</name>
    <dbReference type="NCBI Taxonomy" id="214684"/>
    <lineage>
        <taxon>Eukaryota</taxon>
        <taxon>Fungi</taxon>
        <taxon>Dikarya</taxon>
        <taxon>Basidiomycota</taxon>
        <taxon>Agaricomycotina</taxon>
        <taxon>Tremellomycetes</taxon>
        <taxon>Tremellales</taxon>
        <taxon>Cryptococcaceae</taxon>
        <taxon>Cryptococcus</taxon>
        <taxon>Cryptococcus neoformans species complex</taxon>
    </lineage>
</organism>
<dbReference type="EMBL" id="AE017344">
    <property type="protein sequence ID" value="AAW43245.1"/>
    <property type="molecule type" value="Genomic_DNA"/>
</dbReference>
<keyword evidence="1" id="KW-1133">Transmembrane helix</keyword>
<reference evidence="2 3" key="1">
    <citation type="journal article" date="2005" name="Science">
        <title>The genome of the basidiomycetous yeast and human pathogen Cryptococcus neoformans.</title>
        <authorList>
            <person name="Loftus B.J."/>
            <person name="Fung E."/>
            <person name="Roncaglia P."/>
            <person name="Rowley D."/>
            <person name="Amedeo P."/>
            <person name="Bruno D."/>
            <person name="Vamathevan J."/>
            <person name="Miranda M."/>
            <person name="Anderson I.J."/>
            <person name="Fraser J.A."/>
            <person name="Allen J.E."/>
            <person name="Bosdet I.E."/>
            <person name="Brent M.R."/>
            <person name="Chiu R."/>
            <person name="Doering T.L."/>
            <person name="Donlin M.J."/>
            <person name="D'Souza C.A."/>
            <person name="Fox D.S."/>
            <person name="Grinberg V."/>
            <person name="Fu J."/>
            <person name="Fukushima M."/>
            <person name="Haas B.J."/>
            <person name="Huang J.C."/>
            <person name="Janbon G."/>
            <person name="Jones S.J."/>
            <person name="Koo H.L."/>
            <person name="Krzywinski M.I."/>
            <person name="Kwon-Chung J.K."/>
            <person name="Lengeler K.B."/>
            <person name="Maiti R."/>
            <person name="Marra M.A."/>
            <person name="Marra R.E."/>
            <person name="Mathewson C.A."/>
            <person name="Mitchell T.G."/>
            <person name="Pertea M."/>
            <person name="Riggs F.R."/>
            <person name="Salzberg S.L."/>
            <person name="Schein J.E."/>
            <person name="Shvartsbeyn A."/>
            <person name="Shin H."/>
            <person name="Shumway M."/>
            <person name="Specht C.A."/>
            <person name="Suh B.B."/>
            <person name="Tenney A."/>
            <person name="Utterback T.R."/>
            <person name="Wickes B.L."/>
            <person name="Wortman J.R."/>
            <person name="Wye N.H."/>
            <person name="Kronstad J.W."/>
            <person name="Lodge J.K."/>
            <person name="Heitman J."/>
            <person name="Davis R.W."/>
            <person name="Fraser C.M."/>
            <person name="Hyman R.W."/>
        </authorList>
    </citation>
    <scope>NUCLEOTIDE SEQUENCE [LARGE SCALE GENOMIC DNA]</scope>
    <source>
        <strain evidence="3">JEC21 / ATCC MYA-565</strain>
    </source>
</reference>
<dbReference type="RefSeq" id="XP_570552.1">
    <property type="nucleotide sequence ID" value="XM_570552.2"/>
</dbReference>
<evidence type="ECO:0000313" key="3">
    <source>
        <dbReference type="Proteomes" id="UP000002149"/>
    </source>
</evidence>
<proteinExistence type="predicted"/>
<dbReference type="HOGENOM" id="CLU_2654441_0_0_1"/>
<dbReference type="AlphaFoldDB" id="Q5KHI7"/>
<dbReference type="KEGG" id="cne:CND06350"/>